<dbReference type="Pfam" id="PF20597">
    <property type="entry name" value="pAdhesive_15"/>
    <property type="match status" value="1"/>
</dbReference>
<dbReference type="EMBL" id="QRDY01000007">
    <property type="protein sequence ID" value="RED59338.1"/>
    <property type="molecule type" value="Genomic_DNA"/>
</dbReference>
<feature type="domain" description="Choice-of-anchor A" evidence="2">
    <location>
        <begin position="6"/>
        <end position="260"/>
    </location>
</feature>
<proteinExistence type="predicted"/>
<evidence type="ECO:0000313" key="5">
    <source>
        <dbReference type="Proteomes" id="UP000256869"/>
    </source>
</evidence>
<evidence type="ECO:0000259" key="3">
    <source>
        <dbReference type="Pfam" id="PF24346"/>
    </source>
</evidence>
<dbReference type="NCBIfam" id="TIGR04215">
    <property type="entry name" value="choice_anch_A"/>
    <property type="match status" value="1"/>
</dbReference>
<evidence type="ECO:0000259" key="2">
    <source>
        <dbReference type="Pfam" id="PF20597"/>
    </source>
</evidence>
<dbReference type="InterPro" id="IPR055354">
    <property type="entry name" value="DUF7507"/>
</dbReference>
<accession>A0A3D9IC45</accession>
<protein>
    <submittedName>
        <fullName evidence="4">Putative repeat protein (TIGR01451 family)/choice-of-anchor A domain-containing protein</fullName>
    </submittedName>
</protein>
<organism evidence="4 5">
    <name type="scientific">Cohnella lupini</name>
    <dbReference type="NCBI Taxonomy" id="1294267"/>
    <lineage>
        <taxon>Bacteria</taxon>
        <taxon>Bacillati</taxon>
        <taxon>Bacillota</taxon>
        <taxon>Bacilli</taxon>
        <taxon>Bacillales</taxon>
        <taxon>Paenibacillaceae</taxon>
        <taxon>Cohnella</taxon>
    </lineage>
</organism>
<dbReference type="OrthoDB" id="2490638at2"/>
<dbReference type="InterPro" id="IPR026588">
    <property type="entry name" value="Choice_anch_A"/>
</dbReference>
<feature type="domain" description="DUF7507" evidence="3">
    <location>
        <begin position="1301"/>
        <end position="1384"/>
    </location>
</feature>
<gene>
    <name evidence="4" type="ORF">DFP95_107177</name>
</gene>
<feature type="domain" description="DUF7507" evidence="3">
    <location>
        <begin position="587"/>
        <end position="673"/>
    </location>
</feature>
<feature type="domain" description="DUF7507" evidence="3">
    <location>
        <begin position="790"/>
        <end position="879"/>
    </location>
</feature>
<feature type="domain" description="DUF7507" evidence="3">
    <location>
        <begin position="1198"/>
        <end position="1249"/>
    </location>
</feature>
<dbReference type="Pfam" id="PF01345">
    <property type="entry name" value="DUF11"/>
    <property type="match status" value="1"/>
</dbReference>
<dbReference type="InterPro" id="IPR001434">
    <property type="entry name" value="OmcB-like_DUF11"/>
</dbReference>
<dbReference type="PANTHER" id="PTHR34819">
    <property type="entry name" value="LARGE CYSTEINE-RICH PERIPLASMIC PROTEIN OMCB"/>
    <property type="match status" value="1"/>
</dbReference>
<feature type="domain" description="DUF7507" evidence="3">
    <location>
        <begin position="1403"/>
        <end position="1496"/>
    </location>
</feature>
<feature type="domain" description="DUF7507" evidence="3">
    <location>
        <begin position="891"/>
        <end position="977"/>
    </location>
</feature>
<feature type="domain" description="DUF7507" evidence="3">
    <location>
        <begin position="994"/>
        <end position="1082"/>
    </location>
</feature>
<comment type="caution">
    <text evidence="4">The sequence shown here is derived from an EMBL/GenBank/DDBJ whole genome shotgun (WGS) entry which is preliminary data.</text>
</comment>
<feature type="domain" description="DUF7507" evidence="3">
    <location>
        <begin position="690"/>
        <end position="744"/>
    </location>
</feature>
<evidence type="ECO:0000313" key="4">
    <source>
        <dbReference type="EMBL" id="RED59338.1"/>
    </source>
</evidence>
<name>A0A3D9IC45_9BACL</name>
<feature type="domain" description="DUF11" evidence="1">
    <location>
        <begin position="1707"/>
        <end position="1817"/>
    </location>
</feature>
<dbReference type="InterPro" id="IPR047589">
    <property type="entry name" value="DUF11_rpt"/>
</dbReference>
<keyword evidence="5" id="KW-1185">Reference proteome</keyword>
<feature type="domain" description="DUF7507" evidence="3">
    <location>
        <begin position="385"/>
        <end position="460"/>
    </location>
</feature>
<evidence type="ECO:0000259" key="1">
    <source>
        <dbReference type="Pfam" id="PF01345"/>
    </source>
</evidence>
<dbReference type="Pfam" id="PF24346">
    <property type="entry name" value="DUF7507"/>
    <property type="match status" value="9"/>
</dbReference>
<dbReference type="RefSeq" id="WP_115993384.1">
    <property type="nucleotide sequence ID" value="NZ_QRDY01000007.1"/>
</dbReference>
<reference evidence="4 5" key="1">
    <citation type="submission" date="2018-07" db="EMBL/GenBank/DDBJ databases">
        <title>Genomic Encyclopedia of Type Strains, Phase III (KMG-III): the genomes of soil and plant-associated and newly described type strains.</title>
        <authorList>
            <person name="Whitman W."/>
        </authorList>
    </citation>
    <scope>NUCLEOTIDE SEQUENCE [LARGE SCALE GENOMIC DNA]</scope>
    <source>
        <strain evidence="4 5">CECT 8236</strain>
    </source>
</reference>
<dbReference type="PANTHER" id="PTHR34819:SF3">
    <property type="entry name" value="CELL SURFACE PROTEIN"/>
    <property type="match status" value="1"/>
</dbReference>
<dbReference type="Proteomes" id="UP000256869">
    <property type="component" value="Unassembled WGS sequence"/>
</dbReference>
<sequence length="1836" mass="190195">MACANLGVANDYNVFVLGNHTQSFVDAGGRVAVGGNATYRSYGIGSALNVSTTRADLIVGGNMDIIGGTNFAGNSVISPTGTIVNYSMTNNNGVSPQPQIGTPIDFAAAGQYLTCASASWGALLPTGTATVAFGTITLTGTSPTLNIFTINGLNVAGSGTSLASANGINIVTPPGSTVLVNISGTGVGFGSYAIFINGGQSTPSNGAVILWNFFQATTAFNLNLSIKGSVLAPLAVWSAVGFGNIDGTMVAQSFVNTTGTLEAHTIPFIGCLPEVACMPMLTIRKTVNGGVSFTGPTGTPLTYVVQVSNTGGGTLTNVQISDPLLGYNQTVPSLASGQSVDFTINSQVLPGAPGSSYLNTAFVQSNQTPQQSSSVTITIEGFFDVSLIKTADRMSAAPGDTVNYTFTVVNPGQATLENVTLTDATLGINLFFPTFVSGTIATFSYMIPNNAVIGSTLVNTAILNASNLPNPVSAQASVLITETPTVMLTKSADRSTALPGDTIEYIVTVSNDSTVTTVFDLQLTDPFLSLDQLIVQLNPQASIVFTGMYTVPLGTPAGTVITNTAVLQSSLGTQTATVQVTVAPLASIAITKTPRHPTVVPGETVIYDIVVTNTGNVPLTNVVISDAALSFSTTIDMLAIGAQSVSEAFFTVPLGTAAGTKFFNTASVITNQTPPEEATSEIIVSPVFSVSIQKLVAPTTAAPGELVTYTVSVTNTSNAPITNVVISDPTIGLMQTINSLPAHALILFEIPFAIPEDAIAGTDIANIVSVVSDQTPVRTASAQVTVAAVPNLTLIKSVSPEIANPGETVTFTLSVFNAGNIALTNVRVIDPILGVDEMIPTLAIGANVEFIIPFTVPAVPPGTILTNTATAVSDQTPTPVEDSASVTVVAAPSIELTKTVSDNTATPGQTVVFTVSLTNTSAISLTNVILEDEFFGIVDSFPTLQSGETRVFTFEFIVPQDTPAGTVFTNVVTAVSDQTPLVSAQAQVTVLAVPGIAISKIANVTIAFPGERVIYTITVTNTGNTTLNNVIVTDNMPLFDTLIPSLSQGGSTTFIIPFTVSGTAIPGAIIANTATASSSATTPVTAEADVLVTPLPSNSVNVQKLVVPEIALPGETVEYTIIVTNNTLFTIFNIRVTDPTIGIDQTISSLDASESLSLLVPYVIPIGTPGGSQLTNTATASVAGLSVSSSATVTILAQPRLALAKSADVQSALPGSTVNYTLTITNTGNVPLTNIDVTDPQLGFATILPSLAAGASQSFVVPFVVPALPIGTIIANTSTAASDQTPDPIQATAYISVGVAATIAISKTADPVQGSPGEVIVYTIVVTNTSALTLTNVIVSDTILNLIETVPTLPPGTSKSVVLHSVIPPRTPEGTIIVNTATVISDQTLPASAEADVFVTALPALTLRKLQDNVLANPGDTIIYTLKLINTGNTPLTRIVLIDPLINLNEIISVIQPQSTVEITAIYRVPTDAIAGSRIINIATVSSNQTPTQQSITNIEIVPVHSILVTKTAQSSTVDPGSFITFVTEITNTSNARLTNLFIEDPLVLLTENISSLDAGATIRLSTLVPVQFNSSVDSQISNQIFVSSTQTGVTSAESKVTVLARPKLRLTKQFPSLGFPGQRVHVILTVANVGNQTLHLVRLTDSVPPINVFTAKLLQEHSFSLHEFYTIPSDAIIGSTIVNRAEAISEEAGPVKVSKELQVVGLIVEKSASADATELNRSVIFRIKVNNPTKLSAHDVVLTDPLAPGTSLVDGSFTLNGMPEADPNLELGFPLGTLNAGSSVNVAFSIKLDNEQPNDTLVNQAFASSTFITDFELRVTSASNLVRVEVFDNEE</sequence>
<dbReference type="InterPro" id="IPR051172">
    <property type="entry name" value="Chlamydia_OmcB"/>
</dbReference>
<dbReference type="NCBIfam" id="TIGR01451">
    <property type="entry name" value="B_ant_repeat"/>
    <property type="match status" value="14"/>
</dbReference>